<dbReference type="OrthoDB" id="2744370at2759"/>
<dbReference type="PROSITE" id="PS51158">
    <property type="entry name" value="ALPHA_KINASE"/>
    <property type="match status" value="1"/>
</dbReference>
<keyword evidence="2" id="KW-0808">Transferase</keyword>
<evidence type="ECO:0000256" key="1">
    <source>
        <dbReference type="ARBA" id="ARBA00022527"/>
    </source>
</evidence>
<feature type="region of interest" description="Disordered" evidence="6">
    <location>
        <begin position="450"/>
        <end position="483"/>
    </location>
</feature>
<reference evidence="8" key="1">
    <citation type="submission" date="2020-05" db="EMBL/GenBank/DDBJ databases">
        <title>Mycena genomes resolve the evolution of fungal bioluminescence.</title>
        <authorList>
            <person name="Tsai I.J."/>
        </authorList>
    </citation>
    <scope>NUCLEOTIDE SEQUENCE</scope>
    <source>
        <strain evidence="8">CCC161011</strain>
    </source>
</reference>
<dbReference type="GO" id="GO:0004674">
    <property type="term" value="F:protein serine/threonine kinase activity"/>
    <property type="evidence" value="ECO:0007669"/>
    <property type="project" value="UniProtKB-KW"/>
</dbReference>
<protein>
    <submittedName>
        <fullName evidence="8">Alpha-type protein kinase domain-containing protein</fullName>
    </submittedName>
</protein>
<dbReference type="EMBL" id="JACAZI010000006">
    <property type="protein sequence ID" value="KAF7358187.1"/>
    <property type="molecule type" value="Genomic_DNA"/>
</dbReference>
<sequence>MRGSNVGPWPLIISEVSFRSASNRLPEPNSVSGTLAEFYKIHSATTDKVAIYLETVPPQFKSVARGKKKLMCLEFCINLDLCRERIENASDSDEPAGETRGHKRTISASSTVSAAPKRIRSSLPGAGLSAVGSQFSFRGRSVTPLAVKTCSNVTLQKFTVGVDTFDFSPELLKHDIQLDGLMRDSHFAHGQMKVAFDLAIVDTDGKEERYVAKRLYLTSEDQPQTITRVVDRADNCAYLEADAFRLALGEHLLHEFYECAKEREVPVYQYLKFTQAFLGEELPVQVTRTPSVASGVQDGFLDDVVGPTWLIEPKRASHAIISYTTTLNHAPRGLDFAAKTVHAFAHYTFGSSESSLVFADLQGTSARVDGNDGVILFDPMTHTRDGYVVFGPLICNSSQQLTCTGSRGSGLGDFGTKGLETFIETHRCNELCKKLQFDEKFPLELMGDILGPEQTEGSQSGDEMLNPDDADYADDDAAPENGD</sequence>
<proteinExistence type="predicted"/>
<dbReference type="SMART" id="SM00811">
    <property type="entry name" value="Alpha_kinase"/>
    <property type="match status" value="1"/>
</dbReference>
<keyword evidence="3" id="KW-0547">Nucleotide-binding</keyword>
<dbReference type="InterPro" id="IPR004166">
    <property type="entry name" value="a-kinase_dom"/>
</dbReference>
<keyword evidence="1" id="KW-0723">Serine/threonine-protein kinase</keyword>
<organism evidence="8 9">
    <name type="scientific">Mycena venus</name>
    <dbReference type="NCBI Taxonomy" id="2733690"/>
    <lineage>
        <taxon>Eukaryota</taxon>
        <taxon>Fungi</taxon>
        <taxon>Dikarya</taxon>
        <taxon>Basidiomycota</taxon>
        <taxon>Agaricomycotina</taxon>
        <taxon>Agaricomycetes</taxon>
        <taxon>Agaricomycetidae</taxon>
        <taxon>Agaricales</taxon>
        <taxon>Marasmiineae</taxon>
        <taxon>Mycenaceae</taxon>
        <taxon>Mycena</taxon>
    </lineage>
</organism>
<dbReference type="InterPro" id="IPR011009">
    <property type="entry name" value="Kinase-like_dom_sf"/>
</dbReference>
<comment type="caution">
    <text evidence="8">The sequence shown here is derived from an EMBL/GenBank/DDBJ whole genome shotgun (WGS) entry which is preliminary data.</text>
</comment>
<keyword evidence="4 8" id="KW-0418">Kinase</keyword>
<accession>A0A8H6YFF9</accession>
<name>A0A8H6YFF9_9AGAR</name>
<keyword evidence="5" id="KW-0067">ATP-binding</keyword>
<gene>
    <name evidence="8" type="ORF">MVEN_00867200</name>
</gene>
<dbReference type="CDD" id="cd04515">
    <property type="entry name" value="Alpha_kinase"/>
    <property type="match status" value="1"/>
</dbReference>
<dbReference type="Proteomes" id="UP000620124">
    <property type="component" value="Unassembled WGS sequence"/>
</dbReference>
<evidence type="ECO:0000256" key="5">
    <source>
        <dbReference type="ARBA" id="ARBA00022840"/>
    </source>
</evidence>
<dbReference type="Pfam" id="PF02816">
    <property type="entry name" value="Alpha_kinase"/>
    <property type="match status" value="1"/>
</dbReference>
<dbReference type="AlphaFoldDB" id="A0A8H6YFF9"/>
<keyword evidence="9" id="KW-1185">Reference proteome</keyword>
<evidence type="ECO:0000313" key="9">
    <source>
        <dbReference type="Proteomes" id="UP000620124"/>
    </source>
</evidence>
<evidence type="ECO:0000256" key="3">
    <source>
        <dbReference type="ARBA" id="ARBA00022741"/>
    </source>
</evidence>
<dbReference type="Gene3D" id="3.20.200.10">
    <property type="entry name" value="MHCK/EF2 kinase"/>
    <property type="match status" value="1"/>
</dbReference>
<evidence type="ECO:0000259" key="7">
    <source>
        <dbReference type="PROSITE" id="PS51158"/>
    </source>
</evidence>
<evidence type="ECO:0000256" key="2">
    <source>
        <dbReference type="ARBA" id="ARBA00022679"/>
    </source>
</evidence>
<evidence type="ECO:0000313" key="8">
    <source>
        <dbReference type="EMBL" id="KAF7358187.1"/>
    </source>
</evidence>
<dbReference type="PANTHER" id="PTHR45992">
    <property type="entry name" value="EUKARYOTIC ELONGATION FACTOR 2 KINASE-RELATED"/>
    <property type="match status" value="1"/>
</dbReference>
<evidence type="ECO:0000256" key="4">
    <source>
        <dbReference type="ARBA" id="ARBA00022777"/>
    </source>
</evidence>
<dbReference type="GO" id="GO:0005524">
    <property type="term" value="F:ATP binding"/>
    <property type="evidence" value="ECO:0007669"/>
    <property type="project" value="UniProtKB-KW"/>
</dbReference>
<feature type="compositionally biased region" description="Acidic residues" evidence="6">
    <location>
        <begin position="465"/>
        <end position="483"/>
    </location>
</feature>
<dbReference type="SUPFAM" id="SSF56112">
    <property type="entry name" value="Protein kinase-like (PK-like)"/>
    <property type="match status" value="1"/>
</dbReference>
<evidence type="ECO:0000256" key="6">
    <source>
        <dbReference type="SAM" id="MobiDB-lite"/>
    </source>
</evidence>
<dbReference type="InterPro" id="IPR051852">
    <property type="entry name" value="Alpha-type_PK"/>
</dbReference>
<feature type="region of interest" description="Disordered" evidence="6">
    <location>
        <begin position="89"/>
        <end position="118"/>
    </location>
</feature>
<feature type="domain" description="Alpha-type protein kinase" evidence="7">
    <location>
        <begin position="159"/>
        <end position="440"/>
    </location>
</feature>